<evidence type="ECO:0000256" key="1">
    <source>
        <dbReference type="SAM" id="Phobius"/>
    </source>
</evidence>
<keyword evidence="1" id="KW-0472">Membrane</keyword>
<keyword evidence="1" id="KW-1133">Transmembrane helix</keyword>
<protein>
    <submittedName>
        <fullName evidence="2">Uncharacterized protein</fullName>
    </submittedName>
</protein>
<sequence>MSLNLLILFFKRMGINYRGVFSMTQQSGYNRPGFWTFIIVLLGNLVFFVYLSFLHPGVKEHSLNLPANIQAK</sequence>
<keyword evidence="1" id="KW-0812">Transmembrane</keyword>
<evidence type="ECO:0000313" key="2">
    <source>
        <dbReference type="EMBL" id="OOV39876.1"/>
    </source>
</evidence>
<feature type="transmembrane region" description="Helical" evidence="1">
    <location>
        <begin position="33"/>
        <end position="53"/>
    </location>
</feature>
<gene>
    <name evidence="2" type="ORF">B1J93_20035</name>
</gene>
<name>A0A1T1DG56_9LEPT</name>
<dbReference type="Proteomes" id="UP000191008">
    <property type="component" value="Unassembled WGS sequence"/>
</dbReference>
<evidence type="ECO:0000313" key="3">
    <source>
        <dbReference type="Proteomes" id="UP000191008"/>
    </source>
</evidence>
<comment type="caution">
    <text evidence="2">The sequence shown here is derived from an EMBL/GenBank/DDBJ whole genome shotgun (WGS) entry which is preliminary data.</text>
</comment>
<accession>A0A1T1DG56</accession>
<dbReference type="AlphaFoldDB" id="A0A1T1DG56"/>
<dbReference type="EMBL" id="MVIT01000078">
    <property type="protein sequence ID" value="OOV39876.1"/>
    <property type="molecule type" value="Genomic_DNA"/>
</dbReference>
<reference evidence="2 3" key="1">
    <citation type="submission" date="2017-02" db="EMBL/GenBank/DDBJ databases">
        <title>Comparative genomic analysis of Brazilian Leptospira kirschneri strains of different serogroups.</title>
        <authorList>
            <person name="Moreno L.Z."/>
            <person name="Miraglia F."/>
            <person name="Kremer F.S."/>
            <person name="Eslabao M.R."/>
            <person name="Lilenbaum W."/>
            <person name="Dellagostin O.A."/>
            <person name="Moreno A.M."/>
        </authorList>
    </citation>
    <scope>NUCLEOTIDE SEQUENCE [LARGE SCALE GENOMIC DNA]</scope>
    <source>
        <strain evidence="2 3">M110/06</strain>
    </source>
</reference>
<proteinExistence type="predicted"/>
<organism evidence="2 3">
    <name type="scientific">Leptospira kirschneri serovar Pomona</name>
    <dbReference type="NCBI Taxonomy" id="561005"/>
    <lineage>
        <taxon>Bacteria</taxon>
        <taxon>Pseudomonadati</taxon>
        <taxon>Spirochaetota</taxon>
        <taxon>Spirochaetia</taxon>
        <taxon>Leptospirales</taxon>
        <taxon>Leptospiraceae</taxon>
        <taxon>Leptospira</taxon>
    </lineage>
</organism>